<dbReference type="InterPro" id="IPR017026">
    <property type="entry name" value="ImuA"/>
</dbReference>
<accession>A0ABT2LPA1</accession>
<proteinExistence type="predicted"/>
<evidence type="ECO:0008006" key="4">
    <source>
        <dbReference type="Google" id="ProtNLM"/>
    </source>
</evidence>
<dbReference type="Gene3D" id="3.40.50.300">
    <property type="entry name" value="P-loop containing nucleotide triphosphate hydrolases"/>
    <property type="match status" value="1"/>
</dbReference>
<organism evidence="2 3">
    <name type="scientific">Chelativorans salis</name>
    <dbReference type="NCBI Taxonomy" id="2978478"/>
    <lineage>
        <taxon>Bacteria</taxon>
        <taxon>Pseudomonadati</taxon>
        <taxon>Pseudomonadota</taxon>
        <taxon>Alphaproteobacteria</taxon>
        <taxon>Hyphomicrobiales</taxon>
        <taxon>Phyllobacteriaceae</taxon>
        <taxon>Chelativorans</taxon>
    </lineage>
</organism>
<comment type="caution">
    <text evidence="2">The sequence shown here is derived from an EMBL/GenBank/DDBJ whole genome shotgun (WGS) entry which is preliminary data.</text>
</comment>
<evidence type="ECO:0000256" key="1">
    <source>
        <dbReference type="SAM" id="MobiDB-lite"/>
    </source>
</evidence>
<evidence type="ECO:0000313" key="2">
    <source>
        <dbReference type="EMBL" id="MCT7376373.1"/>
    </source>
</evidence>
<dbReference type="Proteomes" id="UP001320831">
    <property type="component" value="Unassembled WGS sequence"/>
</dbReference>
<keyword evidence="3" id="KW-1185">Reference proteome</keyword>
<dbReference type="PIRSF" id="PIRSF034285">
    <property type="entry name" value="UCP034285"/>
    <property type="match status" value="1"/>
</dbReference>
<name>A0ABT2LPA1_9HYPH</name>
<protein>
    <recommendedName>
        <fullName evidence="4">Protein ImuA</fullName>
    </recommendedName>
</protein>
<dbReference type="InterPro" id="IPR027417">
    <property type="entry name" value="P-loop_NTPase"/>
</dbReference>
<sequence>MARTAMAQETICALRRKIARIEGTLPERLAAPDEGDGLVLRRGISATRQAAASAFLETGVSGLDAALAGGLPRAALTEIHGKETRDAGAAAGFVLALVALLRKSGSQGRNAVCWIGTMDLFREAGCPYAPGLEKLFGLSPDNLLFSPVEHLADALWVAEEAARLKDFSAVILELRGNPARLDLTATRRLHRRAQEIGRPVFLLREAALAEPTAAPVRLQVSAAPASPRSTLAGPLEDAIGHPAFTVVIGKSRTALPGQFVLEWNSDAFTFHEIRPARSRALVPASGHRPHLPATGGAIVALRPAGKVSAPSDQPPRKERPAHRRSRRAS</sequence>
<feature type="compositionally biased region" description="Basic residues" evidence="1">
    <location>
        <begin position="319"/>
        <end position="329"/>
    </location>
</feature>
<dbReference type="SUPFAM" id="SSF52540">
    <property type="entry name" value="P-loop containing nucleoside triphosphate hydrolases"/>
    <property type="match status" value="1"/>
</dbReference>
<reference evidence="2 3" key="1">
    <citation type="submission" date="2022-09" db="EMBL/GenBank/DDBJ databases">
        <title>Chelativorans salina sp. nov., a novel slightly halophilic bacterium isolated from a saline lake sediment enrichment.</title>
        <authorList>
            <person name="Gao L."/>
            <person name="Fang B.-Z."/>
            <person name="Li W.-J."/>
        </authorList>
    </citation>
    <scope>NUCLEOTIDE SEQUENCE [LARGE SCALE GENOMIC DNA]</scope>
    <source>
        <strain evidence="2 3">EGI FJ00035</strain>
    </source>
</reference>
<gene>
    <name evidence="2" type="ORF">N5A92_15165</name>
</gene>
<feature type="region of interest" description="Disordered" evidence="1">
    <location>
        <begin position="301"/>
        <end position="329"/>
    </location>
</feature>
<evidence type="ECO:0000313" key="3">
    <source>
        <dbReference type="Proteomes" id="UP001320831"/>
    </source>
</evidence>
<dbReference type="RefSeq" id="WP_260904241.1">
    <property type="nucleotide sequence ID" value="NZ_JAOCZP010000004.1"/>
</dbReference>
<dbReference type="EMBL" id="JAOCZP010000004">
    <property type="protein sequence ID" value="MCT7376373.1"/>
    <property type="molecule type" value="Genomic_DNA"/>
</dbReference>